<evidence type="ECO:0000313" key="2">
    <source>
        <dbReference type="EMBL" id="QCE11577.1"/>
    </source>
</evidence>
<sequence>MSIRGEKKGFAFLRNRRAISTSPSHESECATKHDTTAMAREGATFLVLQPSLLPGLEGSVRDSDVEGSGPINLQPHSDL</sequence>
<evidence type="ECO:0000256" key="1">
    <source>
        <dbReference type="SAM" id="MobiDB-lite"/>
    </source>
</evidence>
<accession>A0A4D6NI05</accession>
<protein>
    <submittedName>
        <fullName evidence="2">Uncharacterized protein</fullName>
    </submittedName>
</protein>
<dbReference type="Proteomes" id="UP000501690">
    <property type="component" value="Linkage Group LG10"/>
</dbReference>
<dbReference type="EMBL" id="CP039354">
    <property type="protein sequence ID" value="QCE11578.1"/>
    <property type="molecule type" value="Genomic_DNA"/>
</dbReference>
<proteinExistence type="predicted"/>
<name>A0A4D6NI05_VIGUN</name>
<dbReference type="AlphaFoldDB" id="A0A4D6NI05"/>
<evidence type="ECO:0000313" key="3">
    <source>
        <dbReference type="EMBL" id="QCE11578.1"/>
    </source>
</evidence>
<gene>
    <name evidence="2" type="ORF">DEO72_LG10g2810</name>
    <name evidence="3" type="ORF">DEO72_LG10g2811</name>
</gene>
<reference evidence="2 4" key="1">
    <citation type="submission" date="2019-04" db="EMBL/GenBank/DDBJ databases">
        <title>An improved genome assembly and genetic linkage map for asparagus bean, Vigna unguiculata ssp. sesquipedialis.</title>
        <authorList>
            <person name="Xia Q."/>
            <person name="Zhang R."/>
            <person name="Dong Y."/>
        </authorList>
    </citation>
    <scope>NUCLEOTIDE SEQUENCE [LARGE SCALE GENOMIC DNA]</scope>
    <source>
        <tissue evidence="2">Leaf</tissue>
    </source>
</reference>
<organism evidence="2 4">
    <name type="scientific">Vigna unguiculata</name>
    <name type="common">Cowpea</name>
    <dbReference type="NCBI Taxonomy" id="3917"/>
    <lineage>
        <taxon>Eukaryota</taxon>
        <taxon>Viridiplantae</taxon>
        <taxon>Streptophyta</taxon>
        <taxon>Embryophyta</taxon>
        <taxon>Tracheophyta</taxon>
        <taxon>Spermatophyta</taxon>
        <taxon>Magnoliopsida</taxon>
        <taxon>eudicotyledons</taxon>
        <taxon>Gunneridae</taxon>
        <taxon>Pentapetalae</taxon>
        <taxon>rosids</taxon>
        <taxon>fabids</taxon>
        <taxon>Fabales</taxon>
        <taxon>Fabaceae</taxon>
        <taxon>Papilionoideae</taxon>
        <taxon>50 kb inversion clade</taxon>
        <taxon>NPAAA clade</taxon>
        <taxon>indigoferoid/millettioid clade</taxon>
        <taxon>Phaseoleae</taxon>
        <taxon>Vigna</taxon>
    </lineage>
</organism>
<feature type="region of interest" description="Disordered" evidence="1">
    <location>
        <begin position="57"/>
        <end position="79"/>
    </location>
</feature>
<dbReference type="EMBL" id="CP039354">
    <property type="protein sequence ID" value="QCE11577.1"/>
    <property type="molecule type" value="Genomic_DNA"/>
</dbReference>
<keyword evidence="4" id="KW-1185">Reference proteome</keyword>
<evidence type="ECO:0000313" key="4">
    <source>
        <dbReference type="Proteomes" id="UP000501690"/>
    </source>
</evidence>